<evidence type="ECO:0000313" key="2">
    <source>
        <dbReference type="EMBL" id="RAL08844.1"/>
    </source>
</evidence>
<dbReference type="AlphaFoldDB" id="A0A395HRH4"/>
<dbReference type="Pfam" id="PF08881">
    <property type="entry name" value="CVNH"/>
    <property type="match status" value="1"/>
</dbReference>
<dbReference type="Gene3D" id="2.30.60.10">
    <property type="entry name" value="Cyanovirin-N"/>
    <property type="match status" value="1"/>
</dbReference>
<dbReference type="OrthoDB" id="2441380at2759"/>
<name>A0A395HRH4_ASPHC</name>
<reference evidence="2 3" key="1">
    <citation type="submission" date="2018-02" db="EMBL/GenBank/DDBJ databases">
        <title>The genomes of Aspergillus section Nigri reveals drivers in fungal speciation.</title>
        <authorList>
            <consortium name="DOE Joint Genome Institute"/>
            <person name="Vesth T.C."/>
            <person name="Nybo J."/>
            <person name="Theobald S."/>
            <person name="Brandl J."/>
            <person name="Frisvad J.C."/>
            <person name="Nielsen K.F."/>
            <person name="Lyhne E.K."/>
            <person name="Kogle M.E."/>
            <person name="Kuo A."/>
            <person name="Riley R."/>
            <person name="Clum A."/>
            <person name="Nolan M."/>
            <person name="Lipzen A."/>
            <person name="Salamov A."/>
            <person name="Henrissat B."/>
            <person name="Wiebenga A."/>
            <person name="De vries R.P."/>
            <person name="Grigoriev I.V."/>
            <person name="Mortensen U.H."/>
            <person name="Andersen M.R."/>
            <person name="Baker S.E."/>
        </authorList>
    </citation>
    <scope>NUCLEOTIDE SEQUENCE [LARGE SCALE GENOMIC DNA]</scope>
    <source>
        <strain evidence="2 3">CBS 101889</strain>
    </source>
</reference>
<feature type="domain" description="Cyanovirin-N" evidence="1">
    <location>
        <begin position="2"/>
        <end position="100"/>
    </location>
</feature>
<dbReference type="SUPFAM" id="SSF51322">
    <property type="entry name" value="Cyanovirin-N"/>
    <property type="match status" value="1"/>
</dbReference>
<dbReference type="PANTHER" id="PTHR42076:SF1">
    <property type="entry name" value="CYANOVIRIN-N DOMAIN-CONTAINING PROTEIN"/>
    <property type="match status" value="1"/>
</dbReference>
<dbReference type="VEuPathDB" id="FungiDB:BO97DRAFT_192929"/>
<dbReference type="Proteomes" id="UP000248961">
    <property type="component" value="Unassembled WGS sequence"/>
</dbReference>
<dbReference type="GeneID" id="37194771"/>
<dbReference type="EMBL" id="KZ824309">
    <property type="protein sequence ID" value="RAL08844.1"/>
    <property type="molecule type" value="Genomic_DNA"/>
</dbReference>
<dbReference type="InterPro" id="IPR011058">
    <property type="entry name" value="Cyanovirin-N"/>
</dbReference>
<evidence type="ECO:0000313" key="3">
    <source>
        <dbReference type="Proteomes" id="UP000248961"/>
    </source>
</evidence>
<dbReference type="SMART" id="SM01111">
    <property type="entry name" value="CVNH"/>
    <property type="match status" value="1"/>
</dbReference>
<accession>A0A395HRH4</accession>
<dbReference type="RefSeq" id="XP_025547998.1">
    <property type="nucleotide sequence ID" value="XM_025690482.1"/>
</dbReference>
<organism evidence="2 3">
    <name type="scientific">Aspergillus homomorphus (strain CBS 101889)</name>
    <dbReference type="NCBI Taxonomy" id="1450537"/>
    <lineage>
        <taxon>Eukaryota</taxon>
        <taxon>Fungi</taxon>
        <taxon>Dikarya</taxon>
        <taxon>Ascomycota</taxon>
        <taxon>Pezizomycotina</taxon>
        <taxon>Eurotiomycetes</taxon>
        <taxon>Eurotiomycetidae</taxon>
        <taxon>Eurotiales</taxon>
        <taxon>Aspergillaceae</taxon>
        <taxon>Aspergillus</taxon>
        <taxon>Aspergillus subgen. Circumdati</taxon>
    </lineage>
</organism>
<dbReference type="InterPro" id="IPR036673">
    <property type="entry name" value="Cyanovirin-N_sf"/>
</dbReference>
<evidence type="ECO:0000259" key="1">
    <source>
        <dbReference type="SMART" id="SM01111"/>
    </source>
</evidence>
<sequence length="101" mass="11288">MSFAESCTNIRLEDGHVLVCHAQNREGNWVDARLDLDHCIGNSDGWFMWDGVNFAQSANNITLEGTHLTADLPKRDGGYRERQGINLGDRIGNVDGRLVFN</sequence>
<protein>
    <submittedName>
        <fullName evidence="2">Cyanovirin-N</fullName>
    </submittedName>
</protein>
<gene>
    <name evidence="2" type="ORF">BO97DRAFT_192929</name>
</gene>
<dbReference type="STRING" id="1450537.A0A395HRH4"/>
<proteinExistence type="predicted"/>
<keyword evidence="3" id="KW-1185">Reference proteome</keyword>
<dbReference type="PANTHER" id="PTHR42076">
    <property type="entry name" value="CYANOVIRIN-N HOMOLOG"/>
    <property type="match status" value="1"/>
</dbReference>